<evidence type="ECO:0000313" key="1">
    <source>
        <dbReference type="EMBL" id="CUT05423.1"/>
    </source>
</evidence>
<protein>
    <submittedName>
        <fullName evidence="1">Uncharacterized protein</fullName>
    </submittedName>
</protein>
<reference evidence="2" key="1">
    <citation type="submission" date="2015-11" db="EMBL/GenBank/DDBJ databases">
        <authorList>
            <person name="Varghese N."/>
        </authorList>
    </citation>
    <scope>NUCLEOTIDE SEQUENCE [LARGE SCALE GENOMIC DNA]</scope>
    <source>
        <strain evidence="2">JGI-23</strain>
    </source>
</reference>
<dbReference type="AlphaFoldDB" id="A0A0P1P1J2"/>
<gene>
    <name evidence="1" type="ORF">JGI23_01959</name>
</gene>
<dbReference type="Proteomes" id="UP000199197">
    <property type="component" value="Unassembled WGS sequence"/>
</dbReference>
<organism evidence="1 2">
    <name type="scientific">Candidatus Chryseopegocella kryptomonas</name>
    <dbReference type="NCBI Taxonomy" id="1633643"/>
    <lineage>
        <taxon>Bacteria</taxon>
        <taxon>Pseudomonadati</taxon>
        <taxon>Candidatus Kryptoniota</taxon>
        <taxon>Candidatus Chryseopegocella</taxon>
    </lineage>
</organism>
<dbReference type="OrthoDB" id="9775358at2"/>
<keyword evidence="2" id="KW-1185">Reference proteome</keyword>
<accession>A0A0P1P1J2</accession>
<dbReference type="RefSeq" id="WP_092351161.1">
    <property type="nucleotide sequence ID" value="NZ_CZVW01000039.1"/>
</dbReference>
<name>A0A0P1P1J2_9BACT</name>
<proteinExistence type="predicted"/>
<dbReference type="EMBL" id="CZVW01000039">
    <property type="protein sequence ID" value="CUT05423.1"/>
    <property type="molecule type" value="Genomic_DNA"/>
</dbReference>
<evidence type="ECO:0000313" key="2">
    <source>
        <dbReference type="Proteomes" id="UP000199197"/>
    </source>
</evidence>
<sequence>MKPYPQKTLKNLINLLKYHLNVNFEVPIPKIVLAKSALEYASLYQFGHPDKKHWLKTATDVKEINSEASSFYNNADKSIVIRDYTLIDGEEHLIPEYIPIPIDIILHEMIHHIQYLTGGTGSWALFYEGWTEIMINLITGDYLDRTYRKETTISFSLAVALSGSEINAINTIRRYHTHTKKNFYILSLIRKSKILSGTGLKPKKFLDMLDESLEPSQFDFLQERVKFYSFSAYRNALEKLRKTLLVNHIEVFPKRNEIYNF</sequence>